<evidence type="ECO:0000256" key="4">
    <source>
        <dbReference type="ARBA" id="ARBA00022729"/>
    </source>
</evidence>
<gene>
    <name evidence="6" type="primary">y_3</name>
    <name evidence="8" type="synonym">LOC105271120</name>
    <name evidence="6" type="ORF">g.59079</name>
</gene>
<keyword evidence="7" id="KW-1185">Reference proteome</keyword>
<dbReference type="SUPFAM" id="SSF101898">
    <property type="entry name" value="NHL repeat"/>
    <property type="match status" value="1"/>
</dbReference>
<dbReference type="AlphaFoldDB" id="A0A0C9RZZ4"/>
<reference evidence="8" key="2">
    <citation type="submission" date="2025-04" db="UniProtKB">
        <authorList>
            <consortium name="RefSeq"/>
        </authorList>
    </citation>
    <scope>IDENTIFICATION</scope>
</reference>
<evidence type="ECO:0000313" key="8">
    <source>
        <dbReference type="RefSeq" id="XP_011310776.1"/>
    </source>
</evidence>
<evidence type="ECO:0000256" key="1">
    <source>
        <dbReference type="ARBA" id="ARBA00004613"/>
    </source>
</evidence>
<dbReference type="GeneID" id="105271120"/>
<dbReference type="PRINTS" id="PR01366">
    <property type="entry name" value="ROYALJELLY"/>
</dbReference>
<dbReference type="Proteomes" id="UP000694866">
    <property type="component" value="Unplaced"/>
</dbReference>
<dbReference type="PANTHER" id="PTHR10009:SF13">
    <property type="entry name" value="DOPAMINECHROME TAUTOMERASE"/>
    <property type="match status" value="1"/>
</dbReference>
<organism evidence="6">
    <name type="scientific">Fopius arisanus</name>
    <dbReference type="NCBI Taxonomy" id="64838"/>
    <lineage>
        <taxon>Eukaryota</taxon>
        <taxon>Metazoa</taxon>
        <taxon>Ecdysozoa</taxon>
        <taxon>Arthropoda</taxon>
        <taxon>Hexapoda</taxon>
        <taxon>Insecta</taxon>
        <taxon>Pterygota</taxon>
        <taxon>Neoptera</taxon>
        <taxon>Endopterygota</taxon>
        <taxon>Hymenoptera</taxon>
        <taxon>Apocrita</taxon>
        <taxon>Ichneumonoidea</taxon>
        <taxon>Braconidae</taxon>
        <taxon>Opiinae</taxon>
        <taxon>Fopius</taxon>
    </lineage>
</organism>
<dbReference type="GO" id="GO:0005576">
    <property type="term" value="C:extracellular region"/>
    <property type="evidence" value="ECO:0007669"/>
    <property type="project" value="UniProtKB-SubCell"/>
</dbReference>
<dbReference type="CTD" id="100119523"/>
<evidence type="ECO:0000256" key="3">
    <source>
        <dbReference type="ARBA" id="ARBA00022525"/>
    </source>
</evidence>
<name>A0A0C9RZZ4_9HYME</name>
<evidence type="ECO:0000256" key="5">
    <source>
        <dbReference type="SAM" id="MobiDB-lite"/>
    </source>
</evidence>
<evidence type="ECO:0000313" key="6">
    <source>
        <dbReference type="EMBL" id="JAG84842.1"/>
    </source>
</evidence>
<dbReference type="InterPro" id="IPR017996">
    <property type="entry name" value="MRJP/yellow-related"/>
</dbReference>
<accession>A0A9R1TKT9</accession>
<dbReference type="Pfam" id="PF03022">
    <property type="entry name" value="MRJP"/>
    <property type="match status" value="1"/>
</dbReference>
<comment type="similarity">
    <text evidence="2">Belongs to the major royal jelly protein family.</text>
</comment>
<dbReference type="EMBL" id="GBYB01015075">
    <property type="protein sequence ID" value="JAG84842.1"/>
    <property type="molecule type" value="Transcribed_RNA"/>
</dbReference>
<keyword evidence="4" id="KW-0732">Signal</keyword>
<dbReference type="FunFam" id="2.120.10.30:FF:000045">
    <property type="entry name" value="Blast:Protein yellow"/>
    <property type="match status" value="1"/>
</dbReference>
<sequence length="567" mass="65388">MTSSQKLKRRSTTPWSTEPDDNDQHHGFSYRDTLQDYHHYGEFGRKRNYFPHYHFHGYNEIRMTNVMPLLVSMTLLGLQEYSAQGPDLLEQISQELEPPRIPEGGYRVSSSSFLTPEILNSMRSGRFSESQYSTSYGNNGNDITFTEPSLSFEPPDNSIPIEDKPGPSMELVFAWRTVDFEFESEAARERAIFEGNYIPENNLPLGLELWHDRVFVTLPKWRSGVPATLTTAPRFTKDKSPKLRPYPSWGWHHQGSCGGMTSVFRVQVDECDRLWVLDSGTVNLTADPKQICPPAIFIFDLRTDRLLRRYQIPEDQVKQDSLWSNIVVDIRDGNCNSARAYLADVWRFAVIVYDFSNDTSFRIQHHFFLPDPLSARYELHGIQFQWMDGILGLALSPVDINNDRTLFFHPMSSFREFAVSTAVLNDKDTAETSPESFMPVGKPRAKDYGHSSGSAIDKHGVMFMNMVTRDSVWCWDTRKEYIPQNLGVIGVSNESLIFPNDLRVDHEDRQSFWTISNRLPMYLYGPWNPNDINFRVYRAYVDEAVRNTVCDPNYIVPESENGYDETC</sequence>
<dbReference type="Gene3D" id="2.120.10.30">
    <property type="entry name" value="TolB, C-terminal domain"/>
    <property type="match status" value="1"/>
</dbReference>
<keyword evidence="3" id="KW-0964">Secreted</keyword>
<evidence type="ECO:0000256" key="2">
    <source>
        <dbReference type="ARBA" id="ARBA00009127"/>
    </source>
</evidence>
<feature type="region of interest" description="Disordered" evidence="5">
    <location>
        <begin position="1"/>
        <end position="27"/>
    </location>
</feature>
<evidence type="ECO:0000313" key="7">
    <source>
        <dbReference type="Proteomes" id="UP000694866"/>
    </source>
</evidence>
<feature type="compositionally biased region" description="Basic residues" evidence="5">
    <location>
        <begin position="1"/>
        <end position="11"/>
    </location>
</feature>
<comment type="subcellular location">
    <subcellularLocation>
        <location evidence="1">Secreted</location>
    </subcellularLocation>
</comment>
<accession>A0A0C9RZZ4</accession>
<reference evidence="6" key="1">
    <citation type="submission" date="2015-01" db="EMBL/GenBank/DDBJ databases">
        <title>Transcriptome Assembly of Fopius arisanus.</title>
        <authorList>
            <person name="Geib S."/>
        </authorList>
    </citation>
    <scope>NUCLEOTIDE SEQUENCE</scope>
</reference>
<dbReference type="OrthoDB" id="7776143at2759"/>
<dbReference type="InterPro" id="IPR011042">
    <property type="entry name" value="6-blade_b-propeller_TolB-like"/>
</dbReference>
<protein>
    <submittedName>
        <fullName evidence="8">Protein yellow</fullName>
    </submittedName>
    <submittedName>
        <fullName evidence="6">Y_3 protein</fullName>
    </submittedName>
</protein>
<proteinExistence type="inferred from homology"/>
<dbReference type="RefSeq" id="XP_011310776.1">
    <property type="nucleotide sequence ID" value="XM_011312474.1"/>
</dbReference>
<dbReference type="KEGG" id="fas:105271120"/>
<dbReference type="PANTHER" id="PTHR10009">
    <property type="entry name" value="PROTEIN YELLOW-RELATED"/>
    <property type="match status" value="1"/>
</dbReference>